<evidence type="ECO:0000256" key="1">
    <source>
        <dbReference type="SAM" id="MobiDB-lite"/>
    </source>
</evidence>
<evidence type="ECO:0000313" key="3">
    <source>
        <dbReference type="Proteomes" id="UP001215598"/>
    </source>
</evidence>
<organism evidence="2 3">
    <name type="scientific">Mycena metata</name>
    <dbReference type="NCBI Taxonomy" id="1033252"/>
    <lineage>
        <taxon>Eukaryota</taxon>
        <taxon>Fungi</taxon>
        <taxon>Dikarya</taxon>
        <taxon>Basidiomycota</taxon>
        <taxon>Agaricomycotina</taxon>
        <taxon>Agaricomycetes</taxon>
        <taxon>Agaricomycetidae</taxon>
        <taxon>Agaricales</taxon>
        <taxon>Marasmiineae</taxon>
        <taxon>Mycenaceae</taxon>
        <taxon>Mycena</taxon>
    </lineage>
</organism>
<reference evidence="2" key="1">
    <citation type="submission" date="2023-03" db="EMBL/GenBank/DDBJ databases">
        <title>Massive genome expansion in bonnet fungi (Mycena s.s.) driven by repeated elements and novel gene families across ecological guilds.</title>
        <authorList>
            <consortium name="Lawrence Berkeley National Laboratory"/>
            <person name="Harder C.B."/>
            <person name="Miyauchi S."/>
            <person name="Viragh M."/>
            <person name="Kuo A."/>
            <person name="Thoen E."/>
            <person name="Andreopoulos B."/>
            <person name="Lu D."/>
            <person name="Skrede I."/>
            <person name="Drula E."/>
            <person name="Henrissat B."/>
            <person name="Morin E."/>
            <person name="Kohler A."/>
            <person name="Barry K."/>
            <person name="LaButti K."/>
            <person name="Morin E."/>
            <person name="Salamov A."/>
            <person name="Lipzen A."/>
            <person name="Mereny Z."/>
            <person name="Hegedus B."/>
            <person name="Baldrian P."/>
            <person name="Stursova M."/>
            <person name="Weitz H."/>
            <person name="Taylor A."/>
            <person name="Grigoriev I.V."/>
            <person name="Nagy L.G."/>
            <person name="Martin F."/>
            <person name="Kauserud H."/>
        </authorList>
    </citation>
    <scope>NUCLEOTIDE SEQUENCE</scope>
    <source>
        <strain evidence="2">CBHHK182m</strain>
    </source>
</reference>
<keyword evidence="3" id="KW-1185">Reference proteome</keyword>
<proteinExistence type="predicted"/>
<evidence type="ECO:0000313" key="2">
    <source>
        <dbReference type="EMBL" id="KAJ7722528.1"/>
    </source>
</evidence>
<gene>
    <name evidence="2" type="ORF">B0H16DRAFT_1473334</name>
</gene>
<dbReference type="EMBL" id="JARKIB010000219">
    <property type="protein sequence ID" value="KAJ7722528.1"/>
    <property type="molecule type" value="Genomic_DNA"/>
</dbReference>
<accession>A0AAD7HK29</accession>
<comment type="caution">
    <text evidence="2">The sequence shown here is derived from an EMBL/GenBank/DDBJ whole genome shotgun (WGS) entry which is preliminary data.</text>
</comment>
<dbReference type="AlphaFoldDB" id="A0AAD7HK29"/>
<sequence>MPGLDSPLEPHIKFVFQRRLEDALKLLDPPLASPDDPLPHEVPRPGYAHAGVQAGPPKQLSSHLKAREKTACKADRLKRFDAHQDIAAAARRAQLKQTARHGAALTVRRGGAFDPALIEDRDYDLAELVGPESRFKLRLIPSVGAYPRAIIAEDNSLVGMLGGRSYRNTWREEVVEPATQACQDAIPHIVRSPEEVAHDSSPTLHGGIGTTFNEEPTEKNPGVVLNALIFFELLSSFAMKKLVGYGNRLLQTFCPPAFNALWDEKALFLERNPDLLYPSSSSVFSALTFELGGPHSRYLAAGHPHRRVPGGWNILTALGKYSPIHGGHIILWEFGFVCCLAPGATVLLPAGVVNYSFVRVRPHETRYSLIQWAGPGIPRWFRNGHNFDSDFAVKASEEQHRAREERRQLAHSQVLDAFPLEEELQQEAMRWRLVDTNAAAVVAL</sequence>
<name>A0AAD7HK29_9AGAR</name>
<feature type="region of interest" description="Disordered" evidence="1">
    <location>
        <begin position="27"/>
        <end position="63"/>
    </location>
</feature>
<protein>
    <submittedName>
        <fullName evidence="2">Uncharacterized protein</fullName>
    </submittedName>
</protein>
<dbReference type="Proteomes" id="UP001215598">
    <property type="component" value="Unassembled WGS sequence"/>
</dbReference>